<dbReference type="Proteomes" id="UP000003635">
    <property type="component" value="Unassembled WGS sequence"/>
</dbReference>
<dbReference type="EC" id="3.4.23.36" evidence="9"/>
<reference evidence="12 13" key="1">
    <citation type="journal article" date="2010" name="J. Bacteriol.">
        <title>Genome sequences of Oceanicola granulosus HTCC2516(T) and Oceanicola batsensis HTCC2597(TDelta).</title>
        <authorList>
            <person name="Thrash J.C."/>
            <person name="Cho J.C."/>
            <person name="Vergin K.L."/>
            <person name="Giovannoni S.J."/>
        </authorList>
    </citation>
    <scope>NUCLEOTIDE SEQUENCE [LARGE SCALE GENOMIC DNA]</scope>
    <source>
        <strain evidence="13">ATCC BAA-861 / DSM 15982 / KCTC 12143 / HTCC2516</strain>
    </source>
</reference>
<keyword evidence="6 9" id="KW-0378">Hydrolase</keyword>
<comment type="caution">
    <text evidence="12">The sequence shown here is derived from an EMBL/GenBank/DDBJ whole genome shotgun (WGS) entry which is preliminary data.</text>
</comment>
<feature type="active site" evidence="9">
    <location>
        <position position="134"/>
    </location>
</feature>
<keyword evidence="12" id="KW-0449">Lipoprotein</keyword>
<dbReference type="GO" id="GO:0005886">
    <property type="term" value="C:plasma membrane"/>
    <property type="evidence" value="ECO:0007669"/>
    <property type="project" value="UniProtKB-SubCell"/>
</dbReference>
<dbReference type="STRING" id="314256.OG2516_10266"/>
<comment type="caution">
    <text evidence="9">Lacks conserved residue(s) required for the propagation of feature annotation.</text>
</comment>
<evidence type="ECO:0000256" key="6">
    <source>
        <dbReference type="ARBA" id="ARBA00022801"/>
    </source>
</evidence>
<evidence type="ECO:0000313" key="12">
    <source>
        <dbReference type="EMBL" id="EAR52839.1"/>
    </source>
</evidence>
<evidence type="ECO:0000256" key="4">
    <source>
        <dbReference type="ARBA" id="ARBA00022692"/>
    </source>
</evidence>
<dbReference type="EMBL" id="AAOT01000001">
    <property type="protein sequence ID" value="EAR52839.1"/>
    <property type="molecule type" value="Genomic_DNA"/>
</dbReference>
<evidence type="ECO:0000256" key="7">
    <source>
        <dbReference type="ARBA" id="ARBA00022989"/>
    </source>
</evidence>
<dbReference type="PANTHER" id="PTHR33695">
    <property type="entry name" value="LIPOPROTEIN SIGNAL PEPTIDASE"/>
    <property type="match status" value="1"/>
</dbReference>
<evidence type="ECO:0000256" key="9">
    <source>
        <dbReference type="HAMAP-Rule" id="MF_00161"/>
    </source>
</evidence>
<evidence type="ECO:0000256" key="3">
    <source>
        <dbReference type="ARBA" id="ARBA00022670"/>
    </source>
</evidence>
<keyword evidence="3 9" id="KW-0645">Protease</keyword>
<dbReference type="RefSeq" id="WP_007255573.1">
    <property type="nucleotide sequence ID" value="NZ_CH724107.1"/>
</dbReference>
<protein>
    <recommendedName>
        <fullName evidence="9">Lipoprotein signal peptidase</fullName>
        <ecNumber evidence="9">3.4.23.36</ecNumber>
    </recommendedName>
    <alternativeName>
        <fullName evidence="9">Prolipoprotein signal peptidase</fullName>
    </alternativeName>
    <alternativeName>
        <fullName evidence="9">Signal peptidase II</fullName>
        <shortName evidence="9">SPase II</shortName>
    </alternativeName>
</protein>
<name>Q2CKF0_OCEGH</name>
<dbReference type="OrthoDB" id="9810259at2"/>
<keyword evidence="2 9" id="KW-1003">Cell membrane</keyword>
<dbReference type="NCBIfam" id="TIGR00077">
    <property type="entry name" value="lspA"/>
    <property type="match status" value="1"/>
</dbReference>
<accession>Q2CKF0</accession>
<dbReference type="AlphaFoldDB" id="Q2CKF0"/>
<dbReference type="PROSITE" id="PS00855">
    <property type="entry name" value="SPASE_II"/>
    <property type="match status" value="1"/>
</dbReference>
<dbReference type="UniPathway" id="UPA00665"/>
<dbReference type="eggNOG" id="COG0597">
    <property type="taxonomic scope" value="Bacteria"/>
</dbReference>
<dbReference type="InterPro" id="IPR001872">
    <property type="entry name" value="Peptidase_A8"/>
</dbReference>
<feature type="active site" evidence="9">
    <location>
        <position position="115"/>
    </location>
</feature>
<keyword evidence="7 9" id="KW-1133">Transmembrane helix</keyword>
<dbReference type="Pfam" id="PF01252">
    <property type="entry name" value="Peptidase_A8"/>
    <property type="match status" value="1"/>
</dbReference>
<evidence type="ECO:0000256" key="8">
    <source>
        <dbReference type="ARBA" id="ARBA00023136"/>
    </source>
</evidence>
<comment type="catalytic activity">
    <reaction evidence="9 10">
        <text>Release of signal peptides from bacterial membrane prolipoproteins. Hydrolyzes -Xaa-Yaa-Zaa-|-(S,diacylglyceryl)Cys-, in which Xaa is hydrophobic (preferably Leu), and Yaa (Ala or Ser) and Zaa (Gly or Ala) have small, neutral side chains.</text>
        <dbReference type="EC" id="3.4.23.36"/>
    </reaction>
</comment>
<dbReference type="PANTHER" id="PTHR33695:SF1">
    <property type="entry name" value="LIPOPROTEIN SIGNAL PEPTIDASE"/>
    <property type="match status" value="1"/>
</dbReference>
<evidence type="ECO:0000256" key="11">
    <source>
        <dbReference type="RuleBase" id="RU004181"/>
    </source>
</evidence>
<evidence type="ECO:0000256" key="1">
    <source>
        <dbReference type="ARBA" id="ARBA00006139"/>
    </source>
</evidence>
<comment type="subcellular location">
    <subcellularLocation>
        <location evidence="9">Cell membrane</location>
        <topology evidence="9">Multi-pass membrane protein</topology>
    </subcellularLocation>
</comment>
<comment type="similarity">
    <text evidence="1 9 11">Belongs to the peptidase A8 family.</text>
</comment>
<keyword evidence="13" id="KW-1185">Reference proteome</keyword>
<proteinExistence type="inferred from homology"/>
<feature type="transmembrane region" description="Helical" evidence="9">
    <location>
        <begin position="61"/>
        <end position="81"/>
    </location>
</feature>
<evidence type="ECO:0000256" key="10">
    <source>
        <dbReference type="RuleBase" id="RU000594"/>
    </source>
</evidence>
<dbReference type="HAMAP" id="MF_00161">
    <property type="entry name" value="LspA"/>
    <property type="match status" value="1"/>
</dbReference>
<evidence type="ECO:0000256" key="5">
    <source>
        <dbReference type="ARBA" id="ARBA00022750"/>
    </source>
</evidence>
<dbReference type="GO" id="GO:0004190">
    <property type="term" value="F:aspartic-type endopeptidase activity"/>
    <property type="evidence" value="ECO:0007669"/>
    <property type="project" value="UniProtKB-UniRule"/>
</dbReference>
<keyword evidence="5 9" id="KW-0064">Aspartyl protease</keyword>
<dbReference type="HOGENOM" id="CLU_083252_4_1_5"/>
<keyword evidence="4 9" id="KW-0812">Transmembrane</keyword>
<keyword evidence="8 9" id="KW-0472">Membrane</keyword>
<evidence type="ECO:0000313" key="13">
    <source>
        <dbReference type="Proteomes" id="UP000003635"/>
    </source>
</evidence>
<evidence type="ECO:0000256" key="2">
    <source>
        <dbReference type="ARBA" id="ARBA00022475"/>
    </source>
</evidence>
<sequence>MRLAYWTAFWVFLVDQATKYVVVHGMNLMSVMEIDVLPPLLTFRMAWNRGVNFGLFSGFDARWLLVALALVISAFVLIWLHREGGRRAAYVSAGLLVGGALGNVVDRVLYGAVADFINMSCCGIDNPYAFNVADVGVFAGAVGLVLFTGDGKGKGPKAGAKRSGKTT</sequence>
<feature type="transmembrane region" description="Helical" evidence="9">
    <location>
        <begin position="128"/>
        <end position="147"/>
    </location>
</feature>
<comment type="function">
    <text evidence="9 10">This protein specifically catalyzes the removal of signal peptides from prolipoproteins.</text>
</comment>
<gene>
    <name evidence="9" type="primary">lspA</name>
    <name evidence="12" type="ORF">OG2516_10266</name>
</gene>
<organism evidence="12 13">
    <name type="scientific">Oceanicola granulosus (strain ATCC BAA-861 / DSM 15982 / KCTC 12143 / HTCC2516)</name>
    <dbReference type="NCBI Taxonomy" id="314256"/>
    <lineage>
        <taxon>Bacteria</taxon>
        <taxon>Pseudomonadati</taxon>
        <taxon>Pseudomonadota</taxon>
        <taxon>Alphaproteobacteria</taxon>
        <taxon>Rhodobacterales</taxon>
        <taxon>Roseobacteraceae</taxon>
        <taxon>Oceanicola</taxon>
    </lineage>
</organism>
<dbReference type="GO" id="GO:0006508">
    <property type="term" value="P:proteolysis"/>
    <property type="evidence" value="ECO:0007669"/>
    <property type="project" value="UniProtKB-KW"/>
</dbReference>
<dbReference type="PRINTS" id="PR00781">
    <property type="entry name" value="LIPOSIGPTASE"/>
</dbReference>
<feature type="transmembrane region" description="Helical" evidence="9">
    <location>
        <begin position="88"/>
        <end position="108"/>
    </location>
</feature>
<comment type="pathway">
    <text evidence="9">Protein modification; lipoprotein biosynthesis (signal peptide cleavage).</text>
</comment>